<evidence type="ECO:0000256" key="1">
    <source>
        <dbReference type="SAM" id="Phobius"/>
    </source>
</evidence>
<sequence length="344" mass="36120">MTFPLWNPLPAGVVLSELVGACLLLLPTSPGVRAVVVSVQFPTEGGYPVSFAWVDALDARGVLTLADGDAHDRLTRLKIGAAFDVIVIPPIAWRTQGERLRFSTALMVLGGLTAGAIPLATGTPVGAALAIPTAAAAAATLWWVLRRRAPTRIPLPGEHHLDGATLVDYAVARIGGERPEVMSGADQRARITRRIDAVRAEYGRLASDIVYRIESPALFDAAVPTTNAFEVALARYATEGSGLEVDDLDALAADLEIRFSVAKDHAETVGMGHLPEAARADARRAVKAATLAAGAATDGERQAAMDQVIRILDSLALYYLPAPEQVRGKLTSSAETPATPAGDG</sequence>
<dbReference type="Proteomes" id="UP000516117">
    <property type="component" value="Chromosome"/>
</dbReference>
<evidence type="ECO:0000313" key="2">
    <source>
        <dbReference type="EMBL" id="QNP56233.1"/>
    </source>
</evidence>
<evidence type="ECO:0000313" key="3">
    <source>
        <dbReference type="Proteomes" id="UP000516117"/>
    </source>
</evidence>
<dbReference type="RefSeq" id="WP_187721346.1">
    <property type="nucleotide sequence ID" value="NZ_BAABBL010000001.1"/>
</dbReference>
<gene>
    <name evidence="2" type="ORF">H9L22_01720</name>
</gene>
<protein>
    <submittedName>
        <fullName evidence="2">Uncharacterized protein</fullName>
    </submittedName>
</protein>
<keyword evidence="1" id="KW-0472">Membrane</keyword>
<reference evidence="2 3" key="1">
    <citation type="submission" date="2020-08" db="EMBL/GenBank/DDBJ databases">
        <title>Genome sequence of Tessaracoccus defluvii JCM 17540T.</title>
        <authorList>
            <person name="Hyun D.-W."/>
            <person name="Bae J.-W."/>
        </authorList>
    </citation>
    <scope>NUCLEOTIDE SEQUENCE [LARGE SCALE GENOMIC DNA]</scope>
    <source>
        <strain evidence="2 3">JCM 17540</strain>
    </source>
</reference>
<name>A0A7H0H6R7_9ACTN</name>
<keyword evidence="1" id="KW-1133">Transmembrane helix</keyword>
<feature type="transmembrane region" description="Helical" evidence="1">
    <location>
        <begin position="125"/>
        <end position="145"/>
    </location>
</feature>
<proteinExistence type="predicted"/>
<keyword evidence="1" id="KW-0812">Transmembrane</keyword>
<feature type="transmembrane region" description="Helical" evidence="1">
    <location>
        <begin position="6"/>
        <end position="26"/>
    </location>
</feature>
<dbReference type="KEGG" id="tdf:H9L22_01720"/>
<feature type="transmembrane region" description="Helical" evidence="1">
    <location>
        <begin position="100"/>
        <end position="119"/>
    </location>
</feature>
<accession>A0A7H0H6R7</accession>
<organism evidence="2 3">
    <name type="scientific">Tessaracoccus defluvii</name>
    <dbReference type="NCBI Taxonomy" id="1285901"/>
    <lineage>
        <taxon>Bacteria</taxon>
        <taxon>Bacillati</taxon>
        <taxon>Actinomycetota</taxon>
        <taxon>Actinomycetes</taxon>
        <taxon>Propionibacteriales</taxon>
        <taxon>Propionibacteriaceae</taxon>
        <taxon>Tessaracoccus</taxon>
    </lineage>
</organism>
<dbReference type="EMBL" id="CP060789">
    <property type="protein sequence ID" value="QNP56233.1"/>
    <property type="molecule type" value="Genomic_DNA"/>
</dbReference>
<dbReference type="AlphaFoldDB" id="A0A7H0H6R7"/>
<keyword evidence="3" id="KW-1185">Reference proteome</keyword>